<dbReference type="Proteomes" id="UP001159364">
    <property type="component" value="Unassembled WGS sequence"/>
</dbReference>
<dbReference type="InterPro" id="IPR011009">
    <property type="entry name" value="Kinase-like_dom_sf"/>
</dbReference>
<proteinExistence type="predicted"/>
<dbReference type="PROSITE" id="PS50290">
    <property type="entry name" value="PI3_4_KINASE_3"/>
    <property type="match status" value="1"/>
</dbReference>
<evidence type="ECO:0000259" key="9">
    <source>
        <dbReference type="PROSITE" id="PS51189"/>
    </source>
</evidence>
<feature type="region of interest" description="Disordered" evidence="7">
    <location>
        <begin position="3043"/>
        <end position="3083"/>
    </location>
</feature>
<keyword evidence="12" id="KW-1185">Reference proteome</keyword>
<keyword evidence="3" id="KW-0547">Nucleotide-binding</keyword>
<sequence length="3312" mass="369051">MMQGLPQQLAALLSAALPTDDGDSSSSTSTASPDDAARVAAINSLHRAILYPPNSLLVAHSASFLSQGLLQLLSDKQSAASAYGAMCGVVCSILATPNGRQNHVMLSALVDRFISWVLPLLSNVNASDGTTQFAVDALREFFSVGDVVGVERYAVSVLKACQGLLEDERTSLNLLHHLLGVLTLISLKFSRLFQPHFLDIVDLLLGWVLVPDLKEADRHVILDSFLQFQKHWVGNLHFSLGLLSKFLDDMDVLIQDGSHGTLPHFRRLLALLSCFSTVLQSTASGLLEMNCLEQITEPLSKMIPRLLGCLSVVGRKFGWSKWTGNLWKCLTLLAEILREKFSSFYPVAVDILFQSLDMSATTLPGAERITSIQVHEILKTNLQLLSLQNLASNHHHCTATYIFMLQHGNDEVVHQAMTVLIEELVLLKDLLQRSLDLEYAVEVEKNGRYYSTHELVALVKFDLKVLLTCAPLSMSSNTIGHPDIVATYVKRSERLSSFILEKLDAFGLPVAAYIELQVDIIRAMNRLTAIELWGRYSVKNHVDKKSLADADPDKVHKDQQSSLIVEHLRKYGPFLVKALSGLEWTQRFCENLITLYPNFDITTDLFGARGYINSVSILVFSVFDAASDREPEVRSRVALVLELLFQARLVIPMHFNATAELVLEKLGDPDVDIKNAFVRQLSYMLPLTIYFCGLCDQEIFVTRRPNALVSSNRSNLRWKQLFALKQLERHLNSQQLVSILSYISQRWKVPLSSWIQRLVSCCRNTKDYVLGQHEETKKSETSFLWFDVKVENDLLERTCMVNNHAGAWWAIHEAARYCIATRRTNLGGPTQTFAALERMLLDIALVLQLDNEQNDGNAGLMGSSGTHLLPMRLLLDFVEALKKNVYNAYEGSAILPSATPQSSLFFRANKKVCEEWFSQICEPMMNAGLALQCHDATVQYCSSRLQDLKGLLGSSLKEKSRMHLPENLRISGINFLGIHEPEALIGLQNWVSMTFSLLFVDENNSLNHSATFGPLAWISGLVYQAQGQYEKAAAHFTHLLQNEESLNSLGSEGVQFSIERVIESYTAICDWRSLESWLLQLQTLRSKHAGKSCSGALTTAGNEINAIHALANFDEGDFQSAWSYLDLTPKSSNELTLDPKLALQRSEQMLLQAMLLFLEGKADMLPHEIQKSKLMLEEILAVLPLDGLAEAVPYATQLHCIVSFEEGYKLHGTQASIKQHASILALYVESEKSLINRVLQDCNQWLKVFRVYRTVFPNSLVTLKLCLSLSSLARKQGNLMLANRLISYLRDHVPSCSVEGHDDFLFSNLLFEDFHLMHAEKKYEDAFANLWSFVRPCIVSPESIISQAADSVLKAKACLKLSEWLRRDYPDLLLENVIRKVETDFSMDEKFSGGNSGHAVDIEMSNFKSTLHVLVEEIVGTATKLSTKLCPRMGKSWMSYASWCFNQAKCSLYLTRKFLPNRFNLTEDERKQVQYVILQLFQNSCDDCDNKGGEGKLWPDSVEPIENSPMKALMLQVINIIEDAAGAPGAENSSNEPLSVTLTYQLQSALRCYCAVLEERDLSSAIDDLVNVWWSLRRRRVNLFGHAAYGFMQFLRYSSQSLNSKSASYTLRATLYLLHILLNYGVELKDTIGPALSTIPLFPWQEVTPQLFARLSSHPEQVVRKQLEGVILMLAKLSPWSIVYPTLVDVKAYGEKPSEELHCILECLREFYPRLIQDVQLMINELENVTVLWEELWLSTLQDLHAAMMAPIVVALERRLASTSRNLRHLMKSEVVNKFERSCTQLALLPSSDVPMPGLEKEVLASEPESGLAASLQGIVTIASFAEQVTILSTKTKPKKLVILGSDEDLRLDARIMQLLHTLNSILRSSSATRTHRLGIRHYSVTPISGRAGLIQWVDNVISIYSIFKSWQNRVQLAQHSAMAPGNTKNSVPLPIPDQVISESSSGFNEGGSRQLLHQELWCASEGFKAFSSKLRRYAGSVAAMSMVGHILGLGDRHLDNILVDFCSGDVVHIDYNVCFDKGQRLKVPEIVPFRLTQMIEAALGLTGVEEVFIWDPLVEWTRGDLHDDAAIGGEERKGMELAVSLSLFASRVQEIRVPLQEHHDLLLATLPAVESALERFADALHQYEVASALFHRADQERSTLVLHETSAKSIVAEATCNSEKTRASFEMYAREFTHAKSVVAEKAQEAATWIDQHGRTLDGLRSNLLAEINSCITLSTVADTLSLTSAVMVAGVPLTIVPEPTLAQCQDIDKEVSQLIAELDHGFESALSDIQAYSLALQRILPLNYLTTSSVHGWAQVLQMSANAPSSDILSLARRQAAELITKAHGNVMDSVRYTHGDLCFKVEKYVAEISKLEEECIELVNSVGSETETKAKDRLLSAFLKYMQSVGLVRKEDANFFNQSGIAYEPTKDLSSLGELEDKKDKVLSMLDIAVSSLYNDVKHRIHEIFCNTDGRINANHGFGTIFSEFEEQVEKCVLLSGFVDELQDFTGKVIPSIDTDFGSQSSSSEKNWAMVFKTTLLSCRNFIGQMIEGVLLDVIRSAVALNSEVMDVFGLISQIRGSIDTALEQLLEVEVERTALVELEKNYFVKVGLITEQQLALEEAASKGRDHLSWEEAEELASQEEACRAQLDQLHQTWNQRDANCFSQKREADLKHTLVSSESHFKSLIEETREPQALGSKALLSLLVKPFSELESADKLLSTFGGSVAYRSDKFSSLADLMRSGYSLSEYIWKFDGLLDNLSFSSGKSSLWTLFLIHACMMLFHLLIKIWGSISLSIYCKICMSILEFKHQEMVFSDCRRWSSTNSWGDGRTWQQAYLNALTKLEVAYHSFTRTEQEWKLVQSTMEAASNGLYSATTDLCIASLKAQSASGELQDTVLSMKDCAYEASVALSAFACVSRGHTALTSESGTMLEEVLAITEDLHDVHTLGKEAAAVHHSLMKDLSEANVVLLPLESVLSKDVAAMNDAMTKERETKMDVSPIHGQAIYQSYSLRIREAIDNFKPLIAPLTSAVKGLYAIMTKLARTASLHAGNLHKALEGLGESQEGSSQGIIMSRPELDGNSSEFSDTETGGLSKSDGWSTKDFPSDPGLSFQGQVWISPPDSVYDSNSESEIISPGASLPDDCIDQAEMIDAHVSKSMATTDLVSSIISSQTDYQEISNFDQPISRHEEVKTGQLNHMTTFDGLNEHAITMTSPDGKVIAIPLESSQPLDVERIEVKDDQTASVNKIKIEDNNHEALQPALPSGSRVTRGKNAYAMSVLKRVEVKIDGGDIADNRDISIGEQVDYLLKQAMSIDNLCNMYEGWTPWI</sequence>
<evidence type="ECO:0000256" key="7">
    <source>
        <dbReference type="SAM" id="MobiDB-lite"/>
    </source>
</evidence>
<gene>
    <name evidence="11" type="ORF">K2173_012821</name>
</gene>
<dbReference type="InterPro" id="IPR016024">
    <property type="entry name" value="ARM-type_fold"/>
</dbReference>
<comment type="caution">
    <text evidence="11">The sequence shown here is derived from an EMBL/GenBank/DDBJ whole genome shotgun (WGS) entry which is preliminary data.</text>
</comment>
<evidence type="ECO:0000259" key="8">
    <source>
        <dbReference type="PROSITE" id="PS50290"/>
    </source>
</evidence>
<dbReference type="InterPro" id="IPR018936">
    <property type="entry name" value="PI3/4_kinase_CS"/>
</dbReference>
<evidence type="ECO:0000313" key="12">
    <source>
        <dbReference type="Proteomes" id="UP001159364"/>
    </source>
</evidence>
<accession>A0AAV8S6H4</accession>
<dbReference type="GO" id="GO:0005524">
    <property type="term" value="F:ATP binding"/>
    <property type="evidence" value="ECO:0007669"/>
    <property type="project" value="UniProtKB-KW"/>
</dbReference>
<dbReference type="SMART" id="SM00146">
    <property type="entry name" value="PI3Kc"/>
    <property type="match status" value="1"/>
</dbReference>
<keyword evidence="4" id="KW-0418">Kinase</keyword>
<dbReference type="PANTHER" id="PTHR11139">
    <property type="entry name" value="ATAXIA TELANGIECTASIA MUTATED ATM -RELATED"/>
    <property type="match status" value="1"/>
</dbReference>
<dbReference type="InterPro" id="IPR003152">
    <property type="entry name" value="FATC_dom"/>
</dbReference>
<evidence type="ECO:0000256" key="2">
    <source>
        <dbReference type="ARBA" id="ARBA00022679"/>
    </source>
</evidence>
<evidence type="ECO:0000256" key="4">
    <source>
        <dbReference type="ARBA" id="ARBA00022777"/>
    </source>
</evidence>
<evidence type="ECO:0000313" key="11">
    <source>
        <dbReference type="EMBL" id="KAJ8747645.1"/>
    </source>
</evidence>
<feature type="domain" description="FAT" evidence="9">
    <location>
        <begin position="1096"/>
        <end position="1692"/>
    </location>
</feature>
<feature type="compositionally biased region" description="Low complexity" evidence="7">
    <location>
        <begin position="3043"/>
        <end position="3054"/>
    </location>
</feature>
<dbReference type="SUPFAM" id="SSF56112">
    <property type="entry name" value="Protein kinase-like (PK-like)"/>
    <property type="match status" value="1"/>
</dbReference>
<dbReference type="Gene3D" id="3.30.1010.10">
    <property type="entry name" value="Phosphatidylinositol 3-kinase Catalytic Subunit, Chain A, domain 4"/>
    <property type="match status" value="1"/>
</dbReference>
<dbReference type="Pfam" id="PF15785">
    <property type="entry name" value="SMG1"/>
    <property type="match status" value="1"/>
</dbReference>
<dbReference type="Pfam" id="PF00454">
    <property type="entry name" value="PI3_PI4_kinase"/>
    <property type="match status" value="1"/>
</dbReference>
<dbReference type="Gene3D" id="1.10.1070.11">
    <property type="entry name" value="Phosphatidylinositol 3-/4-kinase, catalytic domain"/>
    <property type="match status" value="1"/>
</dbReference>
<dbReference type="EC" id="2.7.11.1" evidence="1"/>
<feature type="domain" description="PI3K/PI4K catalytic" evidence="8">
    <location>
        <begin position="1806"/>
        <end position="2136"/>
    </location>
</feature>
<dbReference type="GO" id="GO:0000184">
    <property type="term" value="P:nuclear-transcribed mRNA catabolic process, nonsense-mediated decay"/>
    <property type="evidence" value="ECO:0007669"/>
    <property type="project" value="UniProtKB-KW"/>
</dbReference>
<dbReference type="EMBL" id="JAIWQS010000133">
    <property type="protein sequence ID" value="KAJ8747645.1"/>
    <property type="molecule type" value="Genomic_DNA"/>
</dbReference>
<keyword evidence="2" id="KW-0808">Transferase</keyword>
<evidence type="ECO:0000256" key="1">
    <source>
        <dbReference type="ARBA" id="ARBA00012513"/>
    </source>
</evidence>
<dbReference type="SMART" id="SM01343">
    <property type="entry name" value="FATC"/>
    <property type="match status" value="1"/>
</dbReference>
<dbReference type="PROSITE" id="PS00916">
    <property type="entry name" value="PI3_4_KINASE_2"/>
    <property type="match status" value="1"/>
</dbReference>
<keyword evidence="6" id="KW-0866">Nonsense-mediated mRNA decay</keyword>
<dbReference type="InterPro" id="IPR014009">
    <property type="entry name" value="PIK_FAT"/>
</dbReference>
<dbReference type="PROSITE" id="PS51190">
    <property type="entry name" value="FATC"/>
    <property type="match status" value="1"/>
</dbReference>
<evidence type="ECO:0000256" key="5">
    <source>
        <dbReference type="ARBA" id="ARBA00022840"/>
    </source>
</evidence>
<organism evidence="11 12">
    <name type="scientific">Erythroxylum novogranatense</name>
    <dbReference type="NCBI Taxonomy" id="1862640"/>
    <lineage>
        <taxon>Eukaryota</taxon>
        <taxon>Viridiplantae</taxon>
        <taxon>Streptophyta</taxon>
        <taxon>Embryophyta</taxon>
        <taxon>Tracheophyta</taxon>
        <taxon>Spermatophyta</taxon>
        <taxon>Magnoliopsida</taxon>
        <taxon>eudicotyledons</taxon>
        <taxon>Gunneridae</taxon>
        <taxon>Pentapetalae</taxon>
        <taxon>rosids</taxon>
        <taxon>fabids</taxon>
        <taxon>Malpighiales</taxon>
        <taxon>Erythroxylaceae</taxon>
        <taxon>Erythroxylum</taxon>
    </lineage>
</organism>
<evidence type="ECO:0000256" key="3">
    <source>
        <dbReference type="ARBA" id="ARBA00022741"/>
    </source>
</evidence>
<dbReference type="GO" id="GO:0005634">
    <property type="term" value="C:nucleus"/>
    <property type="evidence" value="ECO:0007669"/>
    <property type="project" value="TreeGrafter"/>
</dbReference>
<protein>
    <recommendedName>
        <fullName evidence="1">non-specific serine/threonine protein kinase</fullName>
        <ecNumber evidence="1">2.7.11.1</ecNumber>
    </recommendedName>
</protein>
<evidence type="ECO:0000256" key="6">
    <source>
        <dbReference type="ARBA" id="ARBA00023161"/>
    </source>
</evidence>
<dbReference type="Pfam" id="PF02260">
    <property type="entry name" value="FATC"/>
    <property type="match status" value="1"/>
</dbReference>
<feature type="domain" description="FATC" evidence="10">
    <location>
        <begin position="3280"/>
        <end position="3312"/>
    </location>
</feature>
<reference evidence="11 12" key="1">
    <citation type="submission" date="2021-09" db="EMBL/GenBank/DDBJ databases">
        <title>Genomic insights and catalytic innovation underlie evolution of tropane alkaloids biosynthesis.</title>
        <authorList>
            <person name="Wang Y.-J."/>
            <person name="Tian T."/>
            <person name="Huang J.-P."/>
            <person name="Huang S.-X."/>
        </authorList>
    </citation>
    <scope>NUCLEOTIDE SEQUENCE [LARGE SCALE GENOMIC DNA]</scope>
    <source>
        <strain evidence="11">KIB-2018</strain>
        <tissue evidence="11">Leaf</tissue>
    </source>
</reference>
<dbReference type="InterPro" id="IPR050517">
    <property type="entry name" value="DDR_Repair_Kinase"/>
</dbReference>
<dbReference type="SUPFAM" id="SSF48371">
    <property type="entry name" value="ARM repeat"/>
    <property type="match status" value="1"/>
</dbReference>
<dbReference type="GO" id="GO:0004674">
    <property type="term" value="F:protein serine/threonine kinase activity"/>
    <property type="evidence" value="ECO:0007669"/>
    <property type="project" value="UniProtKB-EC"/>
</dbReference>
<dbReference type="InterPro" id="IPR036940">
    <property type="entry name" value="PI3/4_kinase_cat_sf"/>
</dbReference>
<feature type="compositionally biased region" description="Polar residues" evidence="7">
    <location>
        <begin position="3064"/>
        <end position="3083"/>
    </location>
</feature>
<dbReference type="InterPro" id="IPR031559">
    <property type="entry name" value="SMG1"/>
</dbReference>
<keyword evidence="5" id="KW-0067">ATP-binding</keyword>
<dbReference type="PROSITE" id="PS51189">
    <property type="entry name" value="FAT"/>
    <property type="match status" value="1"/>
</dbReference>
<dbReference type="InterPro" id="IPR000403">
    <property type="entry name" value="PI3/4_kinase_cat_dom"/>
</dbReference>
<dbReference type="PANTHER" id="PTHR11139:SF71">
    <property type="entry name" value="SERINE_THREONINE-PROTEIN KINASE SMG1"/>
    <property type="match status" value="1"/>
</dbReference>
<name>A0AAV8S6H4_9ROSI</name>
<evidence type="ECO:0000259" key="10">
    <source>
        <dbReference type="PROSITE" id="PS51190"/>
    </source>
</evidence>